<proteinExistence type="predicted"/>
<organism evidence="1 2">
    <name type="scientific">Melia azedarach</name>
    <name type="common">Chinaberry tree</name>
    <dbReference type="NCBI Taxonomy" id="155640"/>
    <lineage>
        <taxon>Eukaryota</taxon>
        <taxon>Viridiplantae</taxon>
        <taxon>Streptophyta</taxon>
        <taxon>Embryophyta</taxon>
        <taxon>Tracheophyta</taxon>
        <taxon>Spermatophyta</taxon>
        <taxon>Magnoliopsida</taxon>
        <taxon>eudicotyledons</taxon>
        <taxon>Gunneridae</taxon>
        <taxon>Pentapetalae</taxon>
        <taxon>rosids</taxon>
        <taxon>malvids</taxon>
        <taxon>Sapindales</taxon>
        <taxon>Meliaceae</taxon>
        <taxon>Melia</taxon>
    </lineage>
</organism>
<keyword evidence="2" id="KW-1185">Reference proteome</keyword>
<comment type="caution">
    <text evidence="1">The sequence shown here is derived from an EMBL/GenBank/DDBJ whole genome shotgun (WGS) entry which is preliminary data.</text>
</comment>
<keyword evidence="1" id="KW-0808">Transferase</keyword>
<sequence>MEISAFFIKSALVMIMSTAVLILCRVDAAASVLEREALVKSGWWSNSSSITNNSSDHCSWIGITCNSAGSIIEIDLEGRGITGELADLNFSCFPNLELLKLSYNNLFKSIPSQINALSKLKYLILHMNHLTGAIPAEIGSLKDLEILYFDFNNITGSIPSQIGNLLKLRQLTMESNKLIGIIPPEIGAISKLKYLYLDQNNLTGVIPAKIESLKNLEALGFSYNYLSGSIPSQIGGLTKLKFLDLSANMLSGSIPSEIGDLKNLQDLLYLNYNSLTGLIPSTLDNLTMLQNLDLSYNNLVGPIPSTLGHLNNLRSLTLDSNQISGILPQEVGNMKSLGYLSLKNNNLSGYIPSTLGNLTYLSYLDLSSNQFSGSIPQNSPSIYFYYLNLSSNLLSGKIPITIGQLSNLTHLDLSKNKFSGSIISEIGNCSSLKILKLNNNRLQGSIAPEIGNLRNLYLLDLSYNFINGTIPSPLGDMQLLVNLYLSHNRISGKIPETLYKIPYFNLSYNMLTGEIPTSVEYNHPPEQFLGNKVNPNTTTAKNGDMLAILNYDGRIAYEDIIGATEDFDIKYCIGTGGYGSVYKAQLPSGNVVALKKLHHLEIEEPGSLKSLQCEVHVLSSIRHRNIVKLYGFCLSRKCMFLVYEYMEGGSLFCALRSDDEVIKFDWTKRVNIVKAIAHALSYLHHNCTPTIVHRDISSNNILLNSELEAFVADFGTARLLDPDSSNRTLVSGTYGYIAPELAYTMVVSEKCDVYSSGVVALEVLMGRHPEDLLSSLWSSSFNPRIMLIDVLDQRLSPPNNRKVVEDIVLISSMALSCLHSKPEARPTMQRVAHEFLYGKPQMQKSFHEISISELRAQNLYLLEEYSIQITDISASDGALPHDGQTGVVSQLVNTEDSQQQFGPSPTSQMNPNDSSCTSSPTSRKKVPTAQEQTHA</sequence>
<protein>
    <submittedName>
        <fullName evidence="1">Receptor protein kinase</fullName>
    </submittedName>
</protein>
<accession>A0ACC1WNZ0</accession>
<keyword evidence="1" id="KW-0418">Kinase</keyword>
<evidence type="ECO:0000313" key="1">
    <source>
        <dbReference type="EMBL" id="KAJ4700870.1"/>
    </source>
</evidence>
<name>A0ACC1WNZ0_MELAZ</name>
<keyword evidence="1" id="KW-0675">Receptor</keyword>
<reference evidence="1 2" key="1">
    <citation type="journal article" date="2023" name="Science">
        <title>Complex scaffold remodeling in plant triterpene biosynthesis.</title>
        <authorList>
            <person name="De La Pena R."/>
            <person name="Hodgson H."/>
            <person name="Liu J.C."/>
            <person name="Stephenson M.J."/>
            <person name="Martin A.C."/>
            <person name="Owen C."/>
            <person name="Harkess A."/>
            <person name="Leebens-Mack J."/>
            <person name="Jimenez L.E."/>
            <person name="Osbourn A."/>
            <person name="Sattely E.S."/>
        </authorList>
    </citation>
    <scope>NUCLEOTIDE SEQUENCE [LARGE SCALE GENOMIC DNA]</scope>
    <source>
        <strain evidence="2">cv. JPN11</strain>
        <tissue evidence="1">Leaf</tissue>
    </source>
</reference>
<dbReference type="Proteomes" id="UP001164539">
    <property type="component" value="Chromosome 14"/>
</dbReference>
<gene>
    <name evidence="1" type="ORF">OWV82_024190</name>
</gene>
<dbReference type="EMBL" id="CM051407">
    <property type="protein sequence ID" value="KAJ4700870.1"/>
    <property type="molecule type" value="Genomic_DNA"/>
</dbReference>
<evidence type="ECO:0000313" key="2">
    <source>
        <dbReference type="Proteomes" id="UP001164539"/>
    </source>
</evidence>